<dbReference type="RefSeq" id="WP_110896362.1">
    <property type="nucleotide sequence ID" value="NZ_CP054614.1"/>
</dbReference>
<organism evidence="2 4">
    <name type="scientific">Paenibacillus barcinonensis</name>
    <dbReference type="NCBI Taxonomy" id="198119"/>
    <lineage>
        <taxon>Bacteria</taxon>
        <taxon>Bacillati</taxon>
        <taxon>Bacillota</taxon>
        <taxon>Bacilli</taxon>
        <taxon>Bacillales</taxon>
        <taxon>Paenibacillaceae</taxon>
        <taxon>Paenibacillus</taxon>
    </lineage>
</organism>
<dbReference type="Proteomes" id="UP000509327">
    <property type="component" value="Chromosome"/>
</dbReference>
<dbReference type="Pfam" id="PF12867">
    <property type="entry name" value="DinB_2"/>
    <property type="match status" value="1"/>
</dbReference>
<proteinExistence type="predicted"/>
<sequence length="180" mass="20790">MRNTSEVLQSFESSVERYVAELNALNIEDLLRKENDEEWSIGQMYMHLIQSALFMHLPNSEHCLANNENTVHADAEKTELGKTLFEAGQFPPIRVKVPASPQYTPLPPESKAQLVEGLQQVVERMRRVASILEEVPVSTSRKVSHPRFGALDAKEWFVLIDMHYRHHFLQLDRLKLNLEK</sequence>
<dbReference type="InterPro" id="IPR024775">
    <property type="entry name" value="DinB-like"/>
</dbReference>
<reference evidence="3 5" key="2">
    <citation type="submission" date="2020-06" db="EMBL/GenBank/DDBJ databases">
        <title>Complete genome of Paenibacillus barcinonensis KACC11450.</title>
        <authorList>
            <person name="Kim M."/>
            <person name="Park Y.-J."/>
            <person name="Shin J.-H."/>
        </authorList>
    </citation>
    <scope>NUCLEOTIDE SEQUENCE [LARGE SCALE GENOMIC DNA]</scope>
    <source>
        <strain evidence="3 5">KACC11450</strain>
    </source>
</reference>
<dbReference type="EMBL" id="QJSW01000005">
    <property type="protein sequence ID" value="PYE49663.1"/>
    <property type="molecule type" value="Genomic_DNA"/>
</dbReference>
<dbReference type="EMBL" id="CP054614">
    <property type="protein sequence ID" value="QKS56631.1"/>
    <property type="molecule type" value="Genomic_DNA"/>
</dbReference>
<protein>
    <submittedName>
        <fullName evidence="2">DinB family protein</fullName>
    </submittedName>
</protein>
<name>A0A2V4WDV6_PAEBA</name>
<dbReference type="SUPFAM" id="SSF109854">
    <property type="entry name" value="DinB/YfiT-like putative metalloenzymes"/>
    <property type="match status" value="1"/>
</dbReference>
<gene>
    <name evidence="2" type="ORF">DFQ00_105167</name>
    <name evidence="3" type="ORF">HUB98_09960</name>
</gene>
<evidence type="ECO:0000259" key="1">
    <source>
        <dbReference type="Pfam" id="PF12867"/>
    </source>
</evidence>
<feature type="domain" description="DinB-like" evidence="1">
    <location>
        <begin position="12"/>
        <end position="171"/>
    </location>
</feature>
<dbReference type="Proteomes" id="UP000247790">
    <property type="component" value="Unassembled WGS sequence"/>
</dbReference>
<accession>A0A2V4WDV6</accession>
<evidence type="ECO:0000313" key="4">
    <source>
        <dbReference type="Proteomes" id="UP000247790"/>
    </source>
</evidence>
<evidence type="ECO:0000313" key="5">
    <source>
        <dbReference type="Proteomes" id="UP000509327"/>
    </source>
</evidence>
<dbReference type="OrthoDB" id="1495892at2"/>
<evidence type="ECO:0000313" key="3">
    <source>
        <dbReference type="EMBL" id="QKS56631.1"/>
    </source>
</evidence>
<dbReference type="InterPro" id="IPR034660">
    <property type="entry name" value="DinB/YfiT-like"/>
</dbReference>
<dbReference type="AlphaFoldDB" id="A0A2V4WDV6"/>
<dbReference type="Gene3D" id="1.20.120.450">
    <property type="entry name" value="dinb family like domain"/>
    <property type="match status" value="1"/>
</dbReference>
<evidence type="ECO:0000313" key="2">
    <source>
        <dbReference type="EMBL" id="PYE49663.1"/>
    </source>
</evidence>
<keyword evidence="5" id="KW-1185">Reference proteome</keyword>
<reference evidence="2 4" key="1">
    <citation type="submission" date="2018-06" db="EMBL/GenBank/DDBJ databases">
        <title>Genomic Encyclopedia of Type Strains, Phase III (KMG-III): the genomes of soil and plant-associated and newly described type strains.</title>
        <authorList>
            <person name="Whitman W."/>
        </authorList>
    </citation>
    <scope>NUCLEOTIDE SEQUENCE [LARGE SCALE GENOMIC DNA]</scope>
    <source>
        <strain evidence="2 4">CECT 7022</strain>
    </source>
</reference>